<comment type="caution">
    <text evidence="2">The sequence shown here is derived from an EMBL/GenBank/DDBJ whole genome shotgun (WGS) entry which is preliminary data.</text>
</comment>
<feature type="compositionally biased region" description="Basic and acidic residues" evidence="1">
    <location>
        <begin position="47"/>
        <end position="60"/>
    </location>
</feature>
<name>A0ABV2RMY4_BRAJP</name>
<protein>
    <submittedName>
        <fullName evidence="2">Uncharacterized protein</fullName>
    </submittedName>
</protein>
<dbReference type="EMBL" id="JBEPTQ010000002">
    <property type="protein sequence ID" value="MET4718279.1"/>
    <property type="molecule type" value="Genomic_DNA"/>
</dbReference>
<dbReference type="RefSeq" id="WP_354270602.1">
    <property type="nucleotide sequence ID" value="NZ_JBEPTQ010000002.1"/>
</dbReference>
<sequence length="67" mass="7208">MAGDELVCRVAIVMLTPTLGEHVFLLGFQHRELTDLGEVARKAGFSIEDRQSSGTGHDEALQGSGPR</sequence>
<gene>
    <name evidence="2" type="ORF">ABIF63_002385</name>
</gene>
<organism evidence="2 3">
    <name type="scientific">Bradyrhizobium japonicum</name>
    <dbReference type="NCBI Taxonomy" id="375"/>
    <lineage>
        <taxon>Bacteria</taxon>
        <taxon>Pseudomonadati</taxon>
        <taxon>Pseudomonadota</taxon>
        <taxon>Alphaproteobacteria</taxon>
        <taxon>Hyphomicrobiales</taxon>
        <taxon>Nitrobacteraceae</taxon>
        <taxon>Bradyrhizobium</taxon>
    </lineage>
</organism>
<dbReference type="Proteomes" id="UP001549291">
    <property type="component" value="Unassembled WGS sequence"/>
</dbReference>
<evidence type="ECO:0000313" key="3">
    <source>
        <dbReference type="Proteomes" id="UP001549291"/>
    </source>
</evidence>
<keyword evidence="3" id="KW-1185">Reference proteome</keyword>
<evidence type="ECO:0000313" key="2">
    <source>
        <dbReference type="EMBL" id="MET4718279.1"/>
    </source>
</evidence>
<proteinExistence type="predicted"/>
<reference evidence="2 3" key="1">
    <citation type="submission" date="2024-06" db="EMBL/GenBank/DDBJ databases">
        <title>Genomic Encyclopedia of Type Strains, Phase V (KMG-V): Genome sequencing to study the core and pangenomes of soil and plant-associated prokaryotes.</title>
        <authorList>
            <person name="Whitman W."/>
        </authorList>
    </citation>
    <scope>NUCLEOTIDE SEQUENCE [LARGE SCALE GENOMIC DNA]</scope>
    <source>
        <strain evidence="2 3">USDA 160</strain>
    </source>
</reference>
<accession>A0ABV2RMY4</accession>
<evidence type="ECO:0000256" key="1">
    <source>
        <dbReference type="SAM" id="MobiDB-lite"/>
    </source>
</evidence>
<feature type="region of interest" description="Disordered" evidence="1">
    <location>
        <begin position="47"/>
        <end position="67"/>
    </location>
</feature>